<name>A0A6A4HN16_9AGAR</name>
<accession>A0A6A4HN16</accession>
<sequence length="156" mass="17541">MPPFHHKFIYNNDQNTAQFMAPRRVHFNDYENALPANPTTMLDQNARNVMDATVSDKTRQRKLQYAAEFLIWAANQGLTEEDILPPSENTLCNFAALFAGKLAGGTTKAKVSVVKNWMTGSRGEVSHGKEETTYRTFSMALNTELLPPHSVIRDLP</sequence>
<protein>
    <submittedName>
        <fullName evidence="1">Uncharacterized protein</fullName>
    </submittedName>
</protein>
<evidence type="ECO:0000313" key="2">
    <source>
        <dbReference type="Proteomes" id="UP000799118"/>
    </source>
</evidence>
<dbReference type="EMBL" id="ML769474">
    <property type="protein sequence ID" value="KAE9399001.1"/>
    <property type="molecule type" value="Genomic_DNA"/>
</dbReference>
<reference evidence="1" key="1">
    <citation type="journal article" date="2019" name="Environ. Microbiol.">
        <title>Fungal ecological strategies reflected in gene transcription - a case study of two litter decomposers.</title>
        <authorList>
            <person name="Barbi F."/>
            <person name="Kohler A."/>
            <person name="Barry K."/>
            <person name="Baskaran P."/>
            <person name="Daum C."/>
            <person name="Fauchery L."/>
            <person name="Ihrmark K."/>
            <person name="Kuo A."/>
            <person name="LaButti K."/>
            <person name="Lipzen A."/>
            <person name="Morin E."/>
            <person name="Grigoriev I.V."/>
            <person name="Henrissat B."/>
            <person name="Lindahl B."/>
            <person name="Martin F."/>
        </authorList>
    </citation>
    <scope>NUCLEOTIDE SEQUENCE</scope>
    <source>
        <strain evidence="1">JB14</strain>
    </source>
</reference>
<evidence type="ECO:0000313" key="1">
    <source>
        <dbReference type="EMBL" id="KAE9399001.1"/>
    </source>
</evidence>
<keyword evidence="2" id="KW-1185">Reference proteome</keyword>
<dbReference type="Proteomes" id="UP000799118">
    <property type="component" value="Unassembled WGS sequence"/>
</dbReference>
<proteinExistence type="predicted"/>
<gene>
    <name evidence="1" type="ORF">BT96DRAFT_994281</name>
</gene>
<organism evidence="1 2">
    <name type="scientific">Gymnopus androsaceus JB14</name>
    <dbReference type="NCBI Taxonomy" id="1447944"/>
    <lineage>
        <taxon>Eukaryota</taxon>
        <taxon>Fungi</taxon>
        <taxon>Dikarya</taxon>
        <taxon>Basidiomycota</taxon>
        <taxon>Agaricomycotina</taxon>
        <taxon>Agaricomycetes</taxon>
        <taxon>Agaricomycetidae</taxon>
        <taxon>Agaricales</taxon>
        <taxon>Marasmiineae</taxon>
        <taxon>Omphalotaceae</taxon>
        <taxon>Gymnopus</taxon>
    </lineage>
</organism>
<dbReference type="AlphaFoldDB" id="A0A6A4HN16"/>